<gene>
    <name evidence="2" type="ORF">PV06_08900</name>
</gene>
<accession>A0A0D2DU08</accession>
<dbReference type="VEuPathDB" id="FungiDB:PV06_08900"/>
<proteinExistence type="predicted"/>
<evidence type="ECO:0000256" key="1">
    <source>
        <dbReference type="SAM" id="MobiDB-lite"/>
    </source>
</evidence>
<organism evidence="2 3">
    <name type="scientific">Exophiala oligosperma</name>
    <dbReference type="NCBI Taxonomy" id="215243"/>
    <lineage>
        <taxon>Eukaryota</taxon>
        <taxon>Fungi</taxon>
        <taxon>Dikarya</taxon>
        <taxon>Ascomycota</taxon>
        <taxon>Pezizomycotina</taxon>
        <taxon>Eurotiomycetes</taxon>
        <taxon>Chaetothyriomycetidae</taxon>
        <taxon>Chaetothyriales</taxon>
        <taxon>Herpotrichiellaceae</taxon>
        <taxon>Exophiala</taxon>
    </lineage>
</organism>
<evidence type="ECO:0000313" key="2">
    <source>
        <dbReference type="EMBL" id="KIW39089.1"/>
    </source>
</evidence>
<dbReference type="AlphaFoldDB" id="A0A0D2DU08"/>
<dbReference type="RefSeq" id="XP_016259305.1">
    <property type="nucleotide sequence ID" value="XM_016410283.1"/>
</dbReference>
<keyword evidence="3" id="KW-1185">Reference proteome</keyword>
<protein>
    <submittedName>
        <fullName evidence="2">Uncharacterized protein</fullName>
    </submittedName>
</protein>
<reference evidence="2 3" key="1">
    <citation type="submission" date="2015-01" db="EMBL/GenBank/DDBJ databases">
        <title>The Genome Sequence of Exophiala oligosperma CBS72588.</title>
        <authorList>
            <consortium name="The Broad Institute Genomics Platform"/>
            <person name="Cuomo C."/>
            <person name="de Hoog S."/>
            <person name="Gorbushina A."/>
            <person name="Stielow B."/>
            <person name="Teixiera M."/>
            <person name="Abouelleil A."/>
            <person name="Chapman S.B."/>
            <person name="Priest M."/>
            <person name="Young S.K."/>
            <person name="Wortman J."/>
            <person name="Nusbaum C."/>
            <person name="Birren B."/>
        </authorList>
    </citation>
    <scope>NUCLEOTIDE SEQUENCE [LARGE SCALE GENOMIC DNA]</scope>
    <source>
        <strain evidence="2 3">CBS 72588</strain>
    </source>
</reference>
<feature type="region of interest" description="Disordered" evidence="1">
    <location>
        <begin position="54"/>
        <end position="79"/>
    </location>
</feature>
<sequence length="79" mass="9008">MFRTLDKTRNTGRHSDGACSSVELDLAAKQIIGNRARFTYPIIATSSRRQFQAEERRLLRESDEDNLGTGKEYQSTARD</sequence>
<dbReference type="EMBL" id="KN847340">
    <property type="protein sequence ID" value="KIW39089.1"/>
    <property type="molecule type" value="Genomic_DNA"/>
</dbReference>
<evidence type="ECO:0000313" key="3">
    <source>
        <dbReference type="Proteomes" id="UP000053342"/>
    </source>
</evidence>
<dbReference type="GeneID" id="27360974"/>
<dbReference type="HOGENOM" id="CLU_2606044_0_0_1"/>
<dbReference type="Proteomes" id="UP000053342">
    <property type="component" value="Unassembled WGS sequence"/>
</dbReference>
<name>A0A0D2DU08_9EURO</name>